<evidence type="ECO:0000256" key="1">
    <source>
        <dbReference type="SAM" id="MobiDB-lite"/>
    </source>
</evidence>
<sequence>MVAVARPRPVRNAAKQSHTRSQSRTRNHMSPMPGVLCPSCKSNGEDTWVIPGKNCHVNEFELIGAVQLGRRGCQNRQVDTNPMAFNRSDLGVENCAKKGREINIFCFGHIDQSAGS</sequence>
<protein>
    <submittedName>
        <fullName evidence="2">Uncharacterized protein</fullName>
    </submittedName>
</protein>
<dbReference type="EMBL" id="GG698492">
    <property type="protein sequence ID" value="EGD96142.1"/>
    <property type="molecule type" value="Genomic_DNA"/>
</dbReference>
<reference evidence="3" key="1">
    <citation type="journal article" date="2012" name="MBio">
        <title>Comparative genome analysis of Trichophyton rubrum and related dermatophytes reveals candidate genes involved in infection.</title>
        <authorList>
            <person name="Martinez D.A."/>
            <person name="Oliver B.G."/>
            <person name="Graeser Y."/>
            <person name="Goldberg J.M."/>
            <person name="Li W."/>
            <person name="Martinez-Rossi N.M."/>
            <person name="Monod M."/>
            <person name="Shelest E."/>
            <person name="Barton R.C."/>
            <person name="Birch E."/>
            <person name="Brakhage A.A."/>
            <person name="Chen Z."/>
            <person name="Gurr S.J."/>
            <person name="Heiman D."/>
            <person name="Heitman J."/>
            <person name="Kosti I."/>
            <person name="Rossi A."/>
            <person name="Saif S."/>
            <person name="Samalova M."/>
            <person name="Saunders C.W."/>
            <person name="Shea T."/>
            <person name="Summerbell R.C."/>
            <person name="Xu J."/>
            <person name="Young S."/>
            <person name="Zeng Q."/>
            <person name="Birren B.W."/>
            <person name="Cuomo C.A."/>
            <person name="White T.C."/>
        </authorList>
    </citation>
    <scope>NUCLEOTIDE SEQUENCE [LARGE SCALE GENOMIC DNA]</scope>
    <source>
        <strain evidence="3">CBS 112818</strain>
    </source>
</reference>
<feature type="compositionally biased region" description="Low complexity" evidence="1">
    <location>
        <begin position="1"/>
        <end position="14"/>
    </location>
</feature>
<organism evidence="2 3">
    <name type="scientific">Trichophyton tonsurans (strain CBS 112818)</name>
    <name type="common">Scalp ringworm fungus</name>
    <dbReference type="NCBI Taxonomy" id="647933"/>
    <lineage>
        <taxon>Eukaryota</taxon>
        <taxon>Fungi</taxon>
        <taxon>Dikarya</taxon>
        <taxon>Ascomycota</taxon>
        <taxon>Pezizomycotina</taxon>
        <taxon>Eurotiomycetes</taxon>
        <taxon>Eurotiomycetidae</taxon>
        <taxon>Onygenales</taxon>
        <taxon>Arthrodermataceae</taxon>
        <taxon>Trichophyton</taxon>
    </lineage>
</organism>
<feature type="compositionally biased region" description="Basic residues" evidence="1">
    <location>
        <begin position="17"/>
        <end position="27"/>
    </location>
</feature>
<evidence type="ECO:0000313" key="2">
    <source>
        <dbReference type="EMBL" id="EGD96142.1"/>
    </source>
</evidence>
<keyword evidence="3" id="KW-1185">Reference proteome</keyword>
<dbReference type="AlphaFoldDB" id="F2RXU3"/>
<proteinExistence type="predicted"/>
<dbReference type="HOGENOM" id="CLU_2238507_0_0_1"/>
<accession>F2RXU3</accession>
<name>F2RXU3_TRIT1</name>
<dbReference type="Proteomes" id="UP000009172">
    <property type="component" value="Unassembled WGS sequence"/>
</dbReference>
<feature type="region of interest" description="Disordered" evidence="1">
    <location>
        <begin position="1"/>
        <end position="35"/>
    </location>
</feature>
<gene>
    <name evidence="2" type="ORF">TESG_08425</name>
</gene>
<evidence type="ECO:0000313" key="3">
    <source>
        <dbReference type="Proteomes" id="UP000009172"/>
    </source>
</evidence>